<dbReference type="SUPFAM" id="SSF56935">
    <property type="entry name" value="Porins"/>
    <property type="match status" value="1"/>
</dbReference>
<evidence type="ECO:0000256" key="4">
    <source>
        <dbReference type="ARBA" id="ARBA00022692"/>
    </source>
</evidence>
<feature type="signal peptide" evidence="8">
    <location>
        <begin position="1"/>
        <end position="16"/>
    </location>
</feature>
<feature type="domain" description="Secretin/TonB short N-terminal" evidence="9">
    <location>
        <begin position="43"/>
        <end position="94"/>
    </location>
</feature>
<dbReference type="NCBIfam" id="TIGR04057">
    <property type="entry name" value="SusC_RagA_signa"/>
    <property type="match status" value="1"/>
</dbReference>
<proteinExistence type="inferred from homology"/>
<evidence type="ECO:0000256" key="3">
    <source>
        <dbReference type="ARBA" id="ARBA00022452"/>
    </source>
</evidence>
<dbReference type="InterPro" id="IPR039426">
    <property type="entry name" value="TonB-dep_rcpt-like"/>
</dbReference>
<accession>A0AB33IW86</accession>
<dbReference type="NCBIfam" id="TIGR04056">
    <property type="entry name" value="OMP_RagA_SusC"/>
    <property type="match status" value="1"/>
</dbReference>
<dbReference type="PROSITE" id="PS52016">
    <property type="entry name" value="TONB_DEPENDENT_REC_3"/>
    <property type="match status" value="1"/>
</dbReference>
<evidence type="ECO:0000256" key="8">
    <source>
        <dbReference type="SAM" id="SignalP"/>
    </source>
</evidence>
<dbReference type="FunFam" id="2.60.40.1120:FF:000003">
    <property type="entry name" value="Outer membrane protein Omp121"/>
    <property type="match status" value="1"/>
</dbReference>
<keyword evidence="10" id="KW-0675">Receptor</keyword>
<dbReference type="SMART" id="SM00965">
    <property type="entry name" value="STN"/>
    <property type="match status" value="1"/>
</dbReference>
<comment type="subcellular location">
    <subcellularLocation>
        <location evidence="1 7">Cell outer membrane</location>
        <topology evidence="1 7">Multi-pass membrane protein</topology>
    </subcellularLocation>
</comment>
<evidence type="ECO:0000256" key="6">
    <source>
        <dbReference type="ARBA" id="ARBA00023237"/>
    </source>
</evidence>
<feature type="chain" id="PRO_5044281471" evidence="8">
    <location>
        <begin position="17"/>
        <end position="1068"/>
    </location>
</feature>
<dbReference type="Pfam" id="PF07660">
    <property type="entry name" value="STN"/>
    <property type="match status" value="1"/>
</dbReference>
<evidence type="ECO:0000256" key="2">
    <source>
        <dbReference type="ARBA" id="ARBA00022448"/>
    </source>
</evidence>
<dbReference type="InterPro" id="IPR023996">
    <property type="entry name" value="TonB-dep_OMP_SusC/RagA"/>
</dbReference>
<keyword evidence="3 7" id="KW-1134">Transmembrane beta strand</keyword>
<keyword evidence="2 7" id="KW-0813">Transport</keyword>
<organism evidence="10">
    <name type="scientific">Prevotella sp. GTC17254</name>
    <dbReference type="NCBI Taxonomy" id="3236794"/>
    <lineage>
        <taxon>Bacteria</taxon>
        <taxon>Pseudomonadati</taxon>
        <taxon>Bacteroidota</taxon>
        <taxon>Bacteroidia</taxon>
        <taxon>Bacteroidales</taxon>
        <taxon>Prevotellaceae</taxon>
        <taxon>Prevotella</taxon>
    </lineage>
</organism>
<evidence type="ECO:0000313" key="10">
    <source>
        <dbReference type="EMBL" id="BFO73854.1"/>
    </source>
</evidence>
<evidence type="ECO:0000256" key="1">
    <source>
        <dbReference type="ARBA" id="ARBA00004571"/>
    </source>
</evidence>
<gene>
    <name evidence="10" type="ORF">GTC17254_14510</name>
</gene>
<dbReference type="Gene3D" id="2.60.40.1120">
    <property type="entry name" value="Carboxypeptidase-like, regulatory domain"/>
    <property type="match status" value="1"/>
</dbReference>
<dbReference type="Gene3D" id="3.55.50.30">
    <property type="match status" value="1"/>
</dbReference>
<dbReference type="InterPro" id="IPR036942">
    <property type="entry name" value="Beta-barrel_TonB_sf"/>
</dbReference>
<dbReference type="SUPFAM" id="SSF49464">
    <property type="entry name" value="Carboxypeptidase regulatory domain-like"/>
    <property type="match status" value="1"/>
</dbReference>
<comment type="similarity">
    <text evidence="7">Belongs to the TonB-dependent receptor family.</text>
</comment>
<dbReference type="Gene3D" id="2.40.170.20">
    <property type="entry name" value="TonB-dependent receptor, beta-barrel domain"/>
    <property type="match status" value="1"/>
</dbReference>
<dbReference type="Pfam" id="PF07715">
    <property type="entry name" value="Plug"/>
    <property type="match status" value="1"/>
</dbReference>
<evidence type="ECO:0000256" key="5">
    <source>
        <dbReference type="ARBA" id="ARBA00023136"/>
    </source>
</evidence>
<dbReference type="AlphaFoldDB" id="A0AB33IW86"/>
<sequence length="1068" mass="117875">MLLALLMSFFSLNVSAQKESISLNLKNESIKKFIHQVEQQTHYTFVYRDAVIEPNAKVTIVCTNTPIRTVLSKTLSPHNISYTFSNNTIVLTKQEATRSAKTAQAKGGNKHRVKGKVTDSNGEPIIGASVFVKGTTSGAVTDINGVFSLDVADNDIVSISYIGYAPQEMAVRGHDNLAIVMQEDAALKLNEVVVVGYGTVKKADLASSISVLDNKNFKDQPIINVADVLQGRVSGVSVENSSVPGGKIKVRVRGTNSINRSNDPLYVIDGVVRESGLDGLNADDIASMQILKDASSTAIYGSRGSNGVVLITTKTGKANQKIISFESQLTSSSVYKRYKTLSPFDYATAYREIKNAKAFTDEEMTTYQNGTAGIDWQDELFRQALTQNYKITVSNGSEHAQYYISGNIMKQEGIVDNTSSSRYQLRGNISNDITPWLHISLDINGSRNKRQGVGFGASKGNPIWVALNYSPTMEMMDENGIYNKDPYNSITNNPIGNIRLNGSQNLFYVVNGTLELRFKILPNLTFTTTNGIDYYDSKVYSSESKRVFPTNSMSNSNNNRVMLQSSNILTYNLTKDKHNLTLTGVYEYSTSETRGMGFNGTNLYTESVGWWDVNMATTHTLSNQYSQWKLMSGVGRAVYDYDHRYIVTGTIRADGSSKFSKKKWGYFPSVAVAWNFGQEKFMEKQKLISDAKLRLSYGLVGNQAIAPYSTLGLMSQTSYAFGGTTNYTGYWSKDISTPELTWEKTKQFDLGLDFSLLNNRISVSIDYFNKNTIDCLLKKQIPNYNGGGTTWINAGKINNQGVDFSVSADILRGNVFNWRTSATATYLKNTVKSLGGDEFLYGTSPANGLMEEATIIKPGHPVGSFYGYTWLGLDEKGNNKFADTNENGVIDSGDRTIIGKSTPDVTVGWNNSLSYKNWSLNVFFNGAFGLQKLNLVRFGMASMAGDTQFVTLYDAYWNGYDKVGAGATYPSLLSKTNKAQPASTQWLESANYMRLENLSLSYNLSKQVTHFADIILSLSAQNLFTFTGYKGMDPTSSSFASNVDIDNGIDIGAYPHPRSFTFGIKLNF</sequence>
<dbReference type="InterPro" id="IPR023997">
    <property type="entry name" value="TonB-dep_OMP_SusC/RagA_CS"/>
</dbReference>
<dbReference type="InterPro" id="IPR008969">
    <property type="entry name" value="CarboxyPept-like_regulatory"/>
</dbReference>
<dbReference type="InterPro" id="IPR011662">
    <property type="entry name" value="Secretin/TonB_short_N"/>
</dbReference>
<dbReference type="Pfam" id="PF13715">
    <property type="entry name" value="CarbopepD_reg_2"/>
    <property type="match status" value="1"/>
</dbReference>
<dbReference type="InterPro" id="IPR012910">
    <property type="entry name" value="Plug_dom"/>
</dbReference>
<name>A0AB33IW86_9BACT</name>
<dbReference type="Gene3D" id="2.170.130.10">
    <property type="entry name" value="TonB-dependent receptor, plug domain"/>
    <property type="match status" value="1"/>
</dbReference>
<keyword evidence="8" id="KW-0732">Signal</keyword>
<keyword evidence="4 7" id="KW-0812">Transmembrane</keyword>
<evidence type="ECO:0000259" key="9">
    <source>
        <dbReference type="SMART" id="SM00965"/>
    </source>
</evidence>
<dbReference type="EMBL" id="AP035786">
    <property type="protein sequence ID" value="BFO73854.1"/>
    <property type="molecule type" value="Genomic_DNA"/>
</dbReference>
<evidence type="ECO:0000256" key="7">
    <source>
        <dbReference type="PROSITE-ProRule" id="PRU01360"/>
    </source>
</evidence>
<dbReference type="InterPro" id="IPR037066">
    <property type="entry name" value="Plug_dom_sf"/>
</dbReference>
<keyword evidence="6 7" id="KW-0998">Cell outer membrane</keyword>
<reference evidence="10" key="1">
    <citation type="submission" date="2024-07" db="EMBL/GenBank/DDBJ databases">
        <title>Complete genome sequence of Prevotella sp. YM-2024 GTC17254.</title>
        <authorList>
            <person name="Hayashi M."/>
            <person name="Muto Y."/>
            <person name="Tanaka K."/>
            <person name="Niwa H."/>
        </authorList>
    </citation>
    <scope>NUCLEOTIDE SEQUENCE</scope>
    <source>
        <strain evidence="10">GTC17254</strain>
    </source>
</reference>
<protein>
    <submittedName>
        <fullName evidence="10">TonB-dependent receptor</fullName>
    </submittedName>
</protein>
<keyword evidence="5 7" id="KW-0472">Membrane</keyword>
<dbReference type="GO" id="GO:0009279">
    <property type="term" value="C:cell outer membrane"/>
    <property type="evidence" value="ECO:0007669"/>
    <property type="project" value="UniProtKB-SubCell"/>
</dbReference>